<organism evidence="1 2">
    <name type="scientific">Truncatella angustata</name>
    <dbReference type="NCBI Taxonomy" id="152316"/>
    <lineage>
        <taxon>Eukaryota</taxon>
        <taxon>Fungi</taxon>
        <taxon>Dikarya</taxon>
        <taxon>Ascomycota</taxon>
        <taxon>Pezizomycotina</taxon>
        <taxon>Sordariomycetes</taxon>
        <taxon>Xylariomycetidae</taxon>
        <taxon>Amphisphaeriales</taxon>
        <taxon>Sporocadaceae</taxon>
        <taxon>Truncatella</taxon>
    </lineage>
</organism>
<proteinExistence type="predicted"/>
<dbReference type="OrthoDB" id="5419802at2759"/>
<dbReference type="EMBL" id="JAGPXC010000011">
    <property type="protein sequence ID" value="KAH6645310.1"/>
    <property type="molecule type" value="Genomic_DNA"/>
</dbReference>
<protein>
    <submittedName>
        <fullName evidence="1">Uncharacterized protein</fullName>
    </submittedName>
</protein>
<dbReference type="GeneID" id="70123773"/>
<evidence type="ECO:0000313" key="1">
    <source>
        <dbReference type="EMBL" id="KAH6645310.1"/>
    </source>
</evidence>
<accession>A0A9P8RL69</accession>
<gene>
    <name evidence="1" type="ORF">BKA67DRAFT_110343</name>
</gene>
<name>A0A9P8RL69_9PEZI</name>
<keyword evidence="2" id="KW-1185">Reference proteome</keyword>
<comment type="caution">
    <text evidence="1">The sequence shown here is derived from an EMBL/GenBank/DDBJ whole genome shotgun (WGS) entry which is preliminary data.</text>
</comment>
<dbReference type="Proteomes" id="UP000758603">
    <property type="component" value="Unassembled WGS sequence"/>
</dbReference>
<sequence length="100" mass="10893">MPQSVELTPEELVEVSQTLLKFLGGKVKFAVIGGAACSLLRVAEKTEYRGTKDVDIVVAPTKGYNAETISSWLVQQHPGSIRSVEQYGVITPAIPIHRDQ</sequence>
<evidence type="ECO:0000313" key="2">
    <source>
        <dbReference type="Proteomes" id="UP000758603"/>
    </source>
</evidence>
<dbReference type="AlphaFoldDB" id="A0A9P8RL69"/>
<reference evidence="1" key="1">
    <citation type="journal article" date="2021" name="Nat. Commun.">
        <title>Genetic determinants of endophytism in the Arabidopsis root mycobiome.</title>
        <authorList>
            <person name="Mesny F."/>
            <person name="Miyauchi S."/>
            <person name="Thiergart T."/>
            <person name="Pickel B."/>
            <person name="Atanasova L."/>
            <person name="Karlsson M."/>
            <person name="Huettel B."/>
            <person name="Barry K.W."/>
            <person name="Haridas S."/>
            <person name="Chen C."/>
            <person name="Bauer D."/>
            <person name="Andreopoulos W."/>
            <person name="Pangilinan J."/>
            <person name="LaButti K."/>
            <person name="Riley R."/>
            <person name="Lipzen A."/>
            <person name="Clum A."/>
            <person name="Drula E."/>
            <person name="Henrissat B."/>
            <person name="Kohler A."/>
            <person name="Grigoriev I.V."/>
            <person name="Martin F.M."/>
            <person name="Hacquard S."/>
        </authorList>
    </citation>
    <scope>NUCLEOTIDE SEQUENCE</scope>
    <source>
        <strain evidence="1">MPI-SDFR-AT-0073</strain>
    </source>
</reference>
<dbReference type="RefSeq" id="XP_045951824.1">
    <property type="nucleotide sequence ID" value="XM_046094880.1"/>
</dbReference>